<evidence type="ECO:0000313" key="1">
    <source>
        <dbReference type="EMBL" id="CAB4010409.1"/>
    </source>
</evidence>
<evidence type="ECO:0000313" key="2">
    <source>
        <dbReference type="Proteomes" id="UP001152795"/>
    </source>
</evidence>
<proteinExistence type="predicted"/>
<protein>
    <submittedName>
        <fullName evidence="1">Uncharacterized protein</fullName>
    </submittedName>
</protein>
<keyword evidence="2" id="KW-1185">Reference proteome</keyword>
<dbReference type="Proteomes" id="UP001152795">
    <property type="component" value="Unassembled WGS sequence"/>
</dbReference>
<reference evidence="1" key="1">
    <citation type="submission" date="2020-04" db="EMBL/GenBank/DDBJ databases">
        <authorList>
            <person name="Alioto T."/>
            <person name="Alioto T."/>
            <person name="Gomez Garrido J."/>
        </authorList>
    </citation>
    <scope>NUCLEOTIDE SEQUENCE</scope>
    <source>
        <strain evidence="1">A484AB</strain>
    </source>
</reference>
<feature type="non-terminal residue" evidence="1">
    <location>
        <position position="78"/>
    </location>
</feature>
<organism evidence="1 2">
    <name type="scientific">Paramuricea clavata</name>
    <name type="common">Red gorgonian</name>
    <name type="synonym">Violescent sea-whip</name>
    <dbReference type="NCBI Taxonomy" id="317549"/>
    <lineage>
        <taxon>Eukaryota</taxon>
        <taxon>Metazoa</taxon>
        <taxon>Cnidaria</taxon>
        <taxon>Anthozoa</taxon>
        <taxon>Octocorallia</taxon>
        <taxon>Malacalcyonacea</taxon>
        <taxon>Plexauridae</taxon>
        <taxon>Paramuricea</taxon>
    </lineage>
</organism>
<accession>A0A6S7I0M6</accession>
<dbReference type="AlphaFoldDB" id="A0A6S7I0M6"/>
<name>A0A6S7I0M6_PARCT</name>
<comment type="caution">
    <text evidence="1">The sequence shown here is derived from an EMBL/GenBank/DDBJ whole genome shotgun (WGS) entry which is preliminary data.</text>
</comment>
<sequence>MEDNVPEQANVNTEKCTDCTMDISIKNRGESSILHNALDSVHSWVVGNKMELYVKKTKDMWISFSGEPPPPPVRIGDA</sequence>
<gene>
    <name evidence="1" type="ORF">PACLA_8A069417</name>
</gene>
<dbReference type="EMBL" id="CACRXK020006776">
    <property type="protein sequence ID" value="CAB4010409.1"/>
    <property type="molecule type" value="Genomic_DNA"/>
</dbReference>